<comment type="caution">
    <text evidence="10">The sequence shown here is derived from an EMBL/GenBank/DDBJ whole genome shotgun (WGS) entry which is preliminary data.</text>
</comment>
<dbReference type="SUPFAM" id="SSF46689">
    <property type="entry name" value="Homeodomain-like"/>
    <property type="match status" value="1"/>
</dbReference>
<dbReference type="Pfam" id="PF00292">
    <property type="entry name" value="PAX"/>
    <property type="match status" value="1"/>
</dbReference>
<dbReference type="InterPro" id="IPR043565">
    <property type="entry name" value="PAX_fam"/>
</dbReference>
<evidence type="ECO:0000256" key="4">
    <source>
        <dbReference type="ARBA" id="ARBA00023015"/>
    </source>
</evidence>
<evidence type="ECO:0000256" key="8">
    <source>
        <dbReference type="SAM" id="MobiDB-lite"/>
    </source>
</evidence>
<dbReference type="PRINTS" id="PR00027">
    <property type="entry name" value="PAIREDBOX"/>
</dbReference>
<accession>A0AA89C7B5</accession>
<evidence type="ECO:0000256" key="7">
    <source>
        <dbReference type="ARBA" id="ARBA00023242"/>
    </source>
</evidence>
<evidence type="ECO:0000256" key="3">
    <source>
        <dbReference type="ARBA" id="ARBA00022724"/>
    </source>
</evidence>
<keyword evidence="5" id="KW-0238">DNA-binding</keyword>
<feature type="region of interest" description="Disordered" evidence="8">
    <location>
        <begin position="120"/>
        <end position="153"/>
    </location>
</feature>
<dbReference type="GO" id="GO:0000978">
    <property type="term" value="F:RNA polymerase II cis-regulatory region sequence-specific DNA binding"/>
    <property type="evidence" value="ECO:0007669"/>
    <property type="project" value="TreeGrafter"/>
</dbReference>
<evidence type="ECO:0000256" key="2">
    <source>
        <dbReference type="ARBA" id="ARBA00022473"/>
    </source>
</evidence>
<keyword evidence="3" id="KW-0563">Paired box</keyword>
<dbReference type="AlphaFoldDB" id="A0AA89C7B5"/>
<keyword evidence="11" id="KW-1185">Reference proteome</keyword>
<dbReference type="Gene3D" id="1.10.10.10">
    <property type="entry name" value="Winged helix-like DNA-binding domain superfamily/Winged helix DNA-binding domain"/>
    <property type="match status" value="2"/>
</dbReference>
<comment type="subcellular location">
    <subcellularLocation>
        <location evidence="1">Nucleus</location>
    </subcellularLocation>
</comment>
<keyword evidence="6" id="KW-0804">Transcription</keyword>
<reference evidence="10" key="1">
    <citation type="submission" date="2019-08" db="EMBL/GenBank/DDBJ databases">
        <title>The improved chromosome-level genome for the pearl oyster Pinctada fucata martensii using PacBio sequencing and Hi-C.</title>
        <authorList>
            <person name="Zheng Z."/>
        </authorList>
    </citation>
    <scope>NUCLEOTIDE SEQUENCE</scope>
    <source>
        <strain evidence="10">ZZ-2019</strain>
        <tissue evidence="10">Adductor muscle</tissue>
    </source>
</reference>
<keyword evidence="7" id="KW-0539">Nucleus</keyword>
<sequence>MGGTYINGKALPDFMRQRIIILSNQGLKAAEISRQLRVSHGCVSKLLRRYKLTGSIKAKSQGGSKPTVAIPSVVETIHRYKEENPTIFAWEIREKLLLDRVCNIDNVPSISSINRIVRMESSRPNRRSSLEDTSISSPESVSPTTETKKSPTSFSIRDILGDTIDNDEKCRAESVKRRLEDPTDDNRKFKISKTDQRTFANTREECREDRYRLNDSKPITYSQDHNIAANHYLGLYSQPLMFPSYTYPYLPLTSAYNYGTGLPSSYAVSALPAWTPALSTHYLTLGLGESGKLTSTYQNDEQSDDMYIPYKSENMVKKELFP</sequence>
<dbReference type="FunFam" id="1.10.10.10:FF:000003">
    <property type="entry name" value="Paired box protein Pax-6"/>
    <property type="match status" value="1"/>
</dbReference>
<dbReference type="InterPro" id="IPR036388">
    <property type="entry name" value="WH-like_DNA-bd_sf"/>
</dbReference>
<dbReference type="PROSITE" id="PS51057">
    <property type="entry name" value="PAIRED_2"/>
    <property type="match status" value="1"/>
</dbReference>
<keyword evidence="4" id="KW-0805">Transcription regulation</keyword>
<feature type="compositionally biased region" description="Low complexity" evidence="8">
    <location>
        <begin position="133"/>
        <end position="153"/>
    </location>
</feature>
<keyword evidence="2" id="KW-0217">Developmental protein</keyword>
<dbReference type="PANTHER" id="PTHR45636">
    <property type="entry name" value="PAIRED BOX PROTEIN PAX-6-RELATED-RELATED"/>
    <property type="match status" value="1"/>
</dbReference>
<protein>
    <recommendedName>
        <fullName evidence="9">Paired domain-containing protein</fullName>
    </recommendedName>
</protein>
<evidence type="ECO:0000256" key="1">
    <source>
        <dbReference type="ARBA" id="ARBA00004123"/>
    </source>
</evidence>
<dbReference type="InterPro" id="IPR009057">
    <property type="entry name" value="Homeodomain-like_sf"/>
</dbReference>
<dbReference type="GO" id="GO:0005634">
    <property type="term" value="C:nucleus"/>
    <property type="evidence" value="ECO:0007669"/>
    <property type="project" value="UniProtKB-SubCell"/>
</dbReference>
<evidence type="ECO:0000256" key="5">
    <source>
        <dbReference type="ARBA" id="ARBA00023125"/>
    </source>
</evidence>
<dbReference type="Proteomes" id="UP001186944">
    <property type="component" value="Unassembled WGS sequence"/>
</dbReference>
<evidence type="ECO:0000259" key="9">
    <source>
        <dbReference type="PROSITE" id="PS51057"/>
    </source>
</evidence>
<name>A0AA89C7B5_PINIB</name>
<evidence type="ECO:0000256" key="6">
    <source>
        <dbReference type="ARBA" id="ARBA00023163"/>
    </source>
</evidence>
<organism evidence="10 11">
    <name type="scientific">Pinctada imbricata</name>
    <name type="common">Atlantic pearl-oyster</name>
    <name type="synonym">Pinctada martensii</name>
    <dbReference type="NCBI Taxonomy" id="66713"/>
    <lineage>
        <taxon>Eukaryota</taxon>
        <taxon>Metazoa</taxon>
        <taxon>Spiralia</taxon>
        <taxon>Lophotrochozoa</taxon>
        <taxon>Mollusca</taxon>
        <taxon>Bivalvia</taxon>
        <taxon>Autobranchia</taxon>
        <taxon>Pteriomorphia</taxon>
        <taxon>Pterioida</taxon>
        <taxon>Pterioidea</taxon>
        <taxon>Pteriidae</taxon>
        <taxon>Pinctada</taxon>
    </lineage>
</organism>
<evidence type="ECO:0000313" key="10">
    <source>
        <dbReference type="EMBL" id="KAK3103799.1"/>
    </source>
</evidence>
<feature type="domain" description="Paired" evidence="9">
    <location>
        <begin position="1"/>
        <end position="120"/>
    </location>
</feature>
<dbReference type="SMART" id="SM00351">
    <property type="entry name" value="PAX"/>
    <property type="match status" value="1"/>
</dbReference>
<dbReference type="EMBL" id="VSWD01000005">
    <property type="protein sequence ID" value="KAK3103799.1"/>
    <property type="molecule type" value="Genomic_DNA"/>
</dbReference>
<gene>
    <name evidence="10" type="ORF">FSP39_021978</name>
</gene>
<dbReference type="GO" id="GO:0000981">
    <property type="term" value="F:DNA-binding transcription factor activity, RNA polymerase II-specific"/>
    <property type="evidence" value="ECO:0007669"/>
    <property type="project" value="TreeGrafter"/>
</dbReference>
<dbReference type="InterPro" id="IPR001523">
    <property type="entry name" value="Paired_dom"/>
</dbReference>
<evidence type="ECO:0000313" key="11">
    <source>
        <dbReference type="Proteomes" id="UP001186944"/>
    </source>
</evidence>
<dbReference type="PANTHER" id="PTHR45636:SF41">
    <property type="entry name" value="PAIRED BOX PROTEIN PAX-6-RELATED"/>
    <property type="match status" value="1"/>
</dbReference>
<proteinExistence type="predicted"/>